<dbReference type="OrthoDB" id="3763345at2759"/>
<evidence type="ECO:0000313" key="1">
    <source>
        <dbReference type="EMBL" id="OCK77678.1"/>
    </source>
</evidence>
<organism evidence="1 2">
    <name type="scientific">Lepidopterella palustris CBS 459.81</name>
    <dbReference type="NCBI Taxonomy" id="1314670"/>
    <lineage>
        <taxon>Eukaryota</taxon>
        <taxon>Fungi</taxon>
        <taxon>Dikarya</taxon>
        <taxon>Ascomycota</taxon>
        <taxon>Pezizomycotina</taxon>
        <taxon>Dothideomycetes</taxon>
        <taxon>Pleosporomycetidae</taxon>
        <taxon>Mytilinidiales</taxon>
        <taxon>Argynnaceae</taxon>
        <taxon>Lepidopterella</taxon>
    </lineage>
</organism>
<dbReference type="EMBL" id="KV745108">
    <property type="protein sequence ID" value="OCK77678.1"/>
    <property type="molecule type" value="Genomic_DNA"/>
</dbReference>
<protein>
    <submittedName>
        <fullName evidence="1">Uncharacterized protein</fullName>
    </submittedName>
</protein>
<sequence length="61" mass="7446">RVSLFKKKRLQKLVIFRKNIILIFKGPKYLKFNSYNIRLRKVLTRTRYKIIRGLSPNRVVL</sequence>
<dbReference type="Proteomes" id="UP000250266">
    <property type="component" value="Unassembled WGS sequence"/>
</dbReference>
<evidence type="ECO:0000313" key="2">
    <source>
        <dbReference type="Proteomes" id="UP000250266"/>
    </source>
</evidence>
<feature type="non-terminal residue" evidence="1">
    <location>
        <position position="1"/>
    </location>
</feature>
<dbReference type="AlphaFoldDB" id="A0A8E2E5H8"/>
<name>A0A8E2E5H8_9PEZI</name>
<accession>A0A8E2E5H8</accession>
<keyword evidence="2" id="KW-1185">Reference proteome</keyword>
<reference evidence="1 2" key="1">
    <citation type="journal article" date="2016" name="Nat. Commun.">
        <title>Ectomycorrhizal ecology is imprinted in the genome of the dominant symbiotic fungus Cenococcum geophilum.</title>
        <authorList>
            <consortium name="DOE Joint Genome Institute"/>
            <person name="Peter M."/>
            <person name="Kohler A."/>
            <person name="Ohm R.A."/>
            <person name="Kuo A."/>
            <person name="Krutzmann J."/>
            <person name="Morin E."/>
            <person name="Arend M."/>
            <person name="Barry K.W."/>
            <person name="Binder M."/>
            <person name="Choi C."/>
            <person name="Clum A."/>
            <person name="Copeland A."/>
            <person name="Grisel N."/>
            <person name="Haridas S."/>
            <person name="Kipfer T."/>
            <person name="LaButti K."/>
            <person name="Lindquist E."/>
            <person name="Lipzen A."/>
            <person name="Maire R."/>
            <person name="Meier B."/>
            <person name="Mihaltcheva S."/>
            <person name="Molinier V."/>
            <person name="Murat C."/>
            <person name="Poggeler S."/>
            <person name="Quandt C.A."/>
            <person name="Sperisen C."/>
            <person name="Tritt A."/>
            <person name="Tisserant E."/>
            <person name="Crous P.W."/>
            <person name="Henrissat B."/>
            <person name="Nehls U."/>
            <person name="Egli S."/>
            <person name="Spatafora J.W."/>
            <person name="Grigoriev I.V."/>
            <person name="Martin F.M."/>
        </authorList>
    </citation>
    <scope>NUCLEOTIDE SEQUENCE [LARGE SCALE GENOMIC DNA]</scope>
    <source>
        <strain evidence="1 2">CBS 459.81</strain>
    </source>
</reference>
<gene>
    <name evidence="1" type="ORF">K432DRAFT_303643</name>
</gene>
<proteinExistence type="predicted"/>